<proteinExistence type="predicted"/>
<protein>
    <submittedName>
        <fullName evidence="1">Uncharacterized protein</fullName>
    </submittedName>
</protein>
<evidence type="ECO:0000313" key="2">
    <source>
        <dbReference type="Proteomes" id="UP000247814"/>
    </source>
</evidence>
<keyword evidence="2" id="KW-1185">Reference proteome</keyword>
<comment type="caution">
    <text evidence="1">The sequence shown here is derived from an EMBL/GenBank/DDBJ whole genome shotgun (WGS) entry which is preliminary data.</text>
</comment>
<reference evidence="1 2" key="1">
    <citation type="submission" date="2017-07" db="EMBL/GenBank/DDBJ databases">
        <title>A draft genome sequence of Komagataeibacter sucrofermentans LMG 18788.</title>
        <authorList>
            <person name="Skraban J."/>
            <person name="Cleenwerck I."/>
            <person name="Vandamme P."/>
            <person name="Trcek J."/>
        </authorList>
    </citation>
    <scope>NUCLEOTIDE SEQUENCE [LARGE SCALE GENOMIC DNA]</scope>
    <source>
        <strain evidence="1 2">LMG 18788</strain>
    </source>
</reference>
<gene>
    <name evidence="1" type="ORF">CFR77_05915</name>
</gene>
<dbReference type="EMBL" id="NKUA01000006">
    <property type="protein sequence ID" value="PYD79625.1"/>
    <property type="molecule type" value="Genomic_DNA"/>
</dbReference>
<dbReference type="AlphaFoldDB" id="A0A318QKP7"/>
<evidence type="ECO:0000313" key="1">
    <source>
        <dbReference type="EMBL" id="PYD79625.1"/>
    </source>
</evidence>
<name>A0A318QKP7_9PROT</name>
<dbReference type="Proteomes" id="UP000247814">
    <property type="component" value="Unassembled WGS sequence"/>
</dbReference>
<accession>A0A318QKP7</accession>
<organism evidence="1 2">
    <name type="scientific">Komagataeibacter sucrofermentans</name>
    <dbReference type="NCBI Taxonomy" id="1053551"/>
    <lineage>
        <taxon>Bacteria</taxon>
        <taxon>Pseudomonadati</taxon>
        <taxon>Pseudomonadota</taxon>
        <taxon>Alphaproteobacteria</taxon>
        <taxon>Acetobacterales</taxon>
        <taxon>Acetobacteraceae</taxon>
        <taxon>Komagataeibacter</taxon>
    </lineage>
</organism>
<sequence>MVKLFSKSFQERRLFEKRQHPKTFIIQEFFRIGFSCSHEKRSLAAPFPITLNRSVVVMTSASS</sequence>